<protein>
    <submittedName>
        <fullName evidence="4">Uu.00g039170.m01.CDS01</fullName>
    </submittedName>
</protein>
<dbReference type="EMBL" id="CAUWAG010000003">
    <property type="protein sequence ID" value="CAJ2501064.1"/>
    <property type="molecule type" value="Genomic_DNA"/>
</dbReference>
<dbReference type="Proteomes" id="UP001295740">
    <property type="component" value="Unassembled WGS sequence"/>
</dbReference>
<feature type="domain" description="RING-type" evidence="3">
    <location>
        <begin position="47"/>
        <end position="107"/>
    </location>
</feature>
<proteinExistence type="predicted"/>
<keyword evidence="2" id="KW-0175">Coiled coil</keyword>
<reference evidence="4" key="1">
    <citation type="submission" date="2023-10" db="EMBL/GenBank/DDBJ databases">
        <authorList>
            <person name="Hackl T."/>
        </authorList>
    </citation>
    <scope>NUCLEOTIDE SEQUENCE</scope>
</reference>
<evidence type="ECO:0000313" key="4">
    <source>
        <dbReference type="EMBL" id="CAJ2501064.1"/>
    </source>
</evidence>
<keyword evidence="5" id="KW-1185">Reference proteome</keyword>
<comment type="caution">
    <text evidence="4">The sequence shown here is derived from an EMBL/GenBank/DDBJ whole genome shotgun (WGS) entry which is preliminary data.</text>
</comment>
<dbReference type="AlphaFoldDB" id="A0AAI8V9Y3"/>
<name>A0AAI8V9Y3_9PEZI</name>
<evidence type="ECO:0000256" key="2">
    <source>
        <dbReference type="SAM" id="Coils"/>
    </source>
</evidence>
<keyword evidence="1" id="KW-0479">Metal-binding</keyword>
<evidence type="ECO:0000256" key="1">
    <source>
        <dbReference type="PROSITE-ProRule" id="PRU00175"/>
    </source>
</evidence>
<gene>
    <name evidence="4" type="ORF">KHLLAP_LOCUS1532</name>
</gene>
<dbReference type="InterPro" id="IPR001841">
    <property type="entry name" value="Znf_RING"/>
</dbReference>
<keyword evidence="1" id="KW-0863">Zinc-finger</keyword>
<evidence type="ECO:0000259" key="3">
    <source>
        <dbReference type="PROSITE" id="PS50089"/>
    </source>
</evidence>
<organism evidence="4 5">
    <name type="scientific">Anthostomella pinea</name>
    <dbReference type="NCBI Taxonomy" id="933095"/>
    <lineage>
        <taxon>Eukaryota</taxon>
        <taxon>Fungi</taxon>
        <taxon>Dikarya</taxon>
        <taxon>Ascomycota</taxon>
        <taxon>Pezizomycotina</taxon>
        <taxon>Sordariomycetes</taxon>
        <taxon>Xylariomycetidae</taxon>
        <taxon>Xylariales</taxon>
        <taxon>Xylariaceae</taxon>
        <taxon>Anthostomella</taxon>
    </lineage>
</organism>
<dbReference type="InterPro" id="IPR013083">
    <property type="entry name" value="Znf_RING/FYVE/PHD"/>
</dbReference>
<sequence>MAQQQNQTSSGVSEVTVDTCNFPQILEHFDDHTRLINPGTTRLAIPCYICQHKDLAILNSRFDTYSRATHELYAVLPRCGHLFGAVCIYDWLIRGTDPRNPTCPVCRASIFCGGNHIAALEIYGPTVADEQTEEIAQIRHALVNITCPRCPPETPDIMMIDTESLDLGARVQLLEEEERQLLQERNHIREELMEWTDERGAFLADPNRAEEDIASRLEAW</sequence>
<keyword evidence="1" id="KW-0862">Zinc</keyword>
<dbReference type="PROSITE" id="PS50089">
    <property type="entry name" value="ZF_RING_2"/>
    <property type="match status" value="1"/>
</dbReference>
<feature type="coiled-coil region" evidence="2">
    <location>
        <begin position="171"/>
        <end position="198"/>
    </location>
</feature>
<dbReference type="Gene3D" id="3.30.40.10">
    <property type="entry name" value="Zinc/RING finger domain, C3HC4 (zinc finger)"/>
    <property type="match status" value="1"/>
</dbReference>
<evidence type="ECO:0000313" key="5">
    <source>
        <dbReference type="Proteomes" id="UP001295740"/>
    </source>
</evidence>
<accession>A0AAI8V9Y3</accession>
<dbReference type="GO" id="GO:0008270">
    <property type="term" value="F:zinc ion binding"/>
    <property type="evidence" value="ECO:0007669"/>
    <property type="project" value="UniProtKB-KW"/>
</dbReference>
<dbReference type="SUPFAM" id="SSF57850">
    <property type="entry name" value="RING/U-box"/>
    <property type="match status" value="1"/>
</dbReference>